<evidence type="ECO:0000313" key="4">
    <source>
        <dbReference type="EMBL" id="MFC6148099.1"/>
    </source>
</evidence>
<dbReference type="Proteomes" id="UP001596097">
    <property type="component" value="Unassembled WGS sequence"/>
</dbReference>
<dbReference type="SUPFAM" id="SSF103481">
    <property type="entry name" value="Multidrug resistance efflux transporter EmrE"/>
    <property type="match status" value="2"/>
</dbReference>
<evidence type="ECO:0000256" key="1">
    <source>
        <dbReference type="ARBA" id="ARBA00007362"/>
    </source>
</evidence>
<feature type="transmembrane region" description="Helical" evidence="2">
    <location>
        <begin position="289"/>
        <end position="307"/>
    </location>
</feature>
<dbReference type="InterPro" id="IPR037185">
    <property type="entry name" value="EmrE-like"/>
</dbReference>
<dbReference type="RefSeq" id="WP_205602896.1">
    <property type="nucleotide sequence ID" value="NZ_JBHSQL010000001.1"/>
</dbReference>
<gene>
    <name evidence="4" type="ORF">ACFPYK_01755</name>
</gene>
<accession>A0ABW1QF85</accession>
<evidence type="ECO:0000256" key="2">
    <source>
        <dbReference type="SAM" id="Phobius"/>
    </source>
</evidence>
<evidence type="ECO:0000259" key="3">
    <source>
        <dbReference type="Pfam" id="PF00892"/>
    </source>
</evidence>
<keyword evidence="2" id="KW-0812">Transmembrane</keyword>
<sequence length="320" mass="32517">MSDSIGVPSHGAVVVDRGPYAAAHTAEVNVLLAAVAVLGVSLSGPLMAGTPAPALAIAFWRNALAEAVLLPAVLTTRNRRELRTMTRADVRTCLFAGAALAAHFATWVTALKLTSVAAAIALVSMQVGWIALIDRLRGKAIAPAVLLGVGLAFSGVLVITGVDLTLSRDALIGDLLALVGGLTAAIYTITGARARESLSTTTYTFLCYGSCAVILLIGCLVGGVPLVGFSAQAWAGILAVTVTAQLLGHSLINHLLAVMSPMLVSLILLIEVPGAALLATAMLGQAPGVGVYAGLALILGGLAVVVTRRPPRPSEVPDSD</sequence>
<keyword evidence="2" id="KW-0472">Membrane</keyword>
<reference evidence="5" key="1">
    <citation type="journal article" date="2019" name="Int. J. Syst. Evol. Microbiol.">
        <title>The Global Catalogue of Microorganisms (GCM) 10K type strain sequencing project: providing services to taxonomists for standard genome sequencing and annotation.</title>
        <authorList>
            <consortium name="The Broad Institute Genomics Platform"/>
            <consortium name="The Broad Institute Genome Sequencing Center for Infectious Disease"/>
            <person name="Wu L."/>
            <person name="Ma J."/>
        </authorList>
    </citation>
    <scope>NUCLEOTIDE SEQUENCE [LARGE SCALE GENOMIC DNA]</scope>
    <source>
        <strain evidence="5">CGMCC 4.7198</strain>
    </source>
</reference>
<evidence type="ECO:0000313" key="5">
    <source>
        <dbReference type="Proteomes" id="UP001596097"/>
    </source>
</evidence>
<feature type="transmembrane region" description="Helical" evidence="2">
    <location>
        <begin position="28"/>
        <end position="48"/>
    </location>
</feature>
<feature type="domain" description="EamA" evidence="3">
    <location>
        <begin position="172"/>
        <end position="306"/>
    </location>
</feature>
<feature type="transmembrane region" description="Helical" evidence="2">
    <location>
        <begin position="113"/>
        <end position="133"/>
    </location>
</feature>
<dbReference type="InterPro" id="IPR000620">
    <property type="entry name" value="EamA_dom"/>
</dbReference>
<feature type="transmembrane region" description="Helical" evidence="2">
    <location>
        <begin position="233"/>
        <end position="256"/>
    </location>
</feature>
<comment type="caution">
    <text evidence="4">The sequence shown here is derived from an EMBL/GenBank/DDBJ whole genome shotgun (WGS) entry which is preliminary data.</text>
</comment>
<keyword evidence="5" id="KW-1185">Reference proteome</keyword>
<feature type="transmembrane region" description="Helical" evidence="2">
    <location>
        <begin position="88"/>
        <end position="107"/>
    </location>
</feature>
<feature type="transmembrane region" description="Helical" evidence="2">
    <location>
        <begin position="54"/>
        <end position="76"/>
    </location>
</feature>
<proteinExistence type="inferred from homology"/>
<dbReference type="PANTHER" id="PTHR22911:SF76">
    <property type="entry name" value="EAMA DOMAIN-CONTAINING PROTEIN"/>
    <property type="match status" value="1"/>
</dbReference>
<feature type="transmembrane region" description="Helical" evidence="2">
    <location>
        <begin position="140"/>
        <end position="159"/>
    </location>
</feature>
<protein>
    <submittedName>
        <fullName evidence="4">DMT family transporter</fullName>
    </submittedName>
</protein>
<name>A0ABW1QF85_9ACTN</name>
<comment type="similarity">
    <text evidence="1">Belongs to the EamA transporter family.</text>
</comment>
<dbReference type="PANTHER" id="PTHR22911">
    <property type="entry name" value="ACYL-MALONYL CONDENSING ENZYME-RELATED"/>
    <property type="match status" value="1"/>
</dbReference>
<dbReference type="EMBL" id="JBHSQL010000001">
    <property type="protein sequence ID" value="MFC6148099.1"/>
    <property type="molecule type" value="Genomic_DNA"/>
</dbReference>
<feature type="transmembrane region" description="Helical" evidence="2">
    <location>
        <begin position="202"/>
        <end position="227"/>
    </location>
</feature>
<feature type="transmembrane region" description="Helical" evidence="2">
    <location>
        <begin position="263"/>
        <end position="283"/>
    </location>
</feature>
<dbReference type="Pfam" id="PF00892">
    <property type="entry name" value="EamA"/>
    <property type="match status" value="1"/>
</dbReference>
<keyword evidence="2" id="KW-1133">Transmembrane helix</keyword>
<feature type="transmembrane region" description="Helical" evidence="2">
    <location>
        <begin position="171"/>
        <end position="190"/>
    </location>
</feature>
<organism evidence="4 5">
    <name type="scientific">Mumia xiangluensis</name>
    <dbReference type="NCBI Taxonomy" id="1678900"/>
    <lineage>
        <taxon>Bacteria</taxon>
        <taxon>Bacillati</taxon>
        <taxon>Actinomycetota</taxon>
        <taxon>Actinomycetes</taxon>
        <taxon>Propionibacteriales</taxon>
        <taxon>Nocardioidaceae</taxon>
        <taxon>Mumia</taxon>
    </lineage>
</organism>